<comment type="caution">
    <text evidence="6">The sequence shown here is derived from an EMBL/GenBank/DDBJ whole genome shotgun (WGS) entry which is preliminary data.</text>
</comment>
<keyword evidence="4" id="KW-0234">DNA repair</keyword>
<evidence type="ECO:0000256" key="5">
    <source>
        <dbReference type="SAM" id="MobiDB-lite"/>
    </source>
</evidence>
<accession>A0AAW0F4J2</accession>
<reference evidence="6 7" key="1">
    <citation type="journal article" date="2021" name="MBio">
        <title>A New Model Trypanosomatid, Novymonas esmeraldas: Genomic Perception of Its 'Candidatus Pandoraea novymonadis' Endosymbiont.</title>
        <authorList>
            <person name="Zakharova A."/>
            <person name="Saura A."/>
            <person name="Butenko A."/>
            <person name="Podesvova L."/>
            <person name="Warmusova S."/>
            <person name="Kostygov A.Y."/>
            <person name="Nenarokova A."/>
            <person name="Lukes J."/>
            <person name="Opperdoes F.R."/>
            <person name="Yurchenko V."/>
        </authorList>
    </citation>
    <scope>NUCLEOTIDE SEQUENCE [LARGE SCALE GENOMIC DNA]</scope>
    <source>
        <strain evidence="6 7">E262AT.01</strain>
    </source>
</reference>
<feature type="region of interest" description="Disordered" evidence="5">
    <location>
        <begin position="494"/>
        <end position="514"/>
    </location>
</feature>
<feature type="region of interest" description="Disordered" evidence="5">
    <location>
        <begin position="77"/>
        <end position="115"/>
    </location>
</feature>
<evidence type="ECO:0000256" key="1">
    <source>
        <dbReference type="ARBA" id="ARBA00022598"/>
    </source>
</evidence>
<feature type="region of interest" description="Disordered" evidence="5">
    <location>
        <begin position="418"/>
        <end position="444"/>
    </location>
</feature>
<feature type="region of interest" description="Disordered" evidence="5">
    <location>
        <begin position="18"/>
        <end position="42"/>
    </location>
</feature>
<feature type="compositionally biased region" description="Basic and acidic residues" evidence="5">
    <location>
        <begin position="494"/>
        <end position="505"/>
    </location>
</feature>
<evidence type="ECO:0000256" key="2">
    <source>
        <dbReference type="ARBA" id="ARBA00022705"/>
    </source>
</evidence>
<feature type="region of interest" description="Disordered" evidence="5">
    <location>
        <begin position="169"/>
        <end position="193"/>
    </location>
</feature>
<dbReference type="PANTHER" id="PTHR47810">
    <property type="entry name" value="DNA LIGASE"/>
    <property type="match status" value="1"/>
</dbReference>
<evidence type="ECO:0000313" key="6">
    <source>
        <dbReference type="EMBL" id="KAK7200677.1"/>
    </source>
</evidence>
<evidence type="ECO:0000313" key="7">
    <source>
        <dbReference type="Proteomes" id="UP001430356"/>
    </source>
</evidence>
<sequence>MALSTLDTLERRLQLAGLTPGTCAAPTKVETPSGRRPREGGVAEMQKKHRLEWFSGDVGAPFFISPKHDGVRLISYAPPAPPATPLQHPRKAATKTPGQRASPATATSGHTPPTTTCYSRYGRPIFGLFWIEEELRLLRALCGDAALILDGELYLHQTDMHAPTAVAPPAGVASVTPHTGKKKTPKGPRTAATAASYSPGTFQTGFLAVSALVNRLRGSTSQHATTEDILQYVPTLPRLCVFDVPSYSPNPSAVSPTRRVLSELHRIRNETAAALQVADVEQLRIVPNVTPFSQRLRTMHFLFELLTRGMQSPALLSHFCPTVARVRGDAAAAAAAACAPECKTGIDYHGGYFVRRIPYQLVSSLADTTRRVAPAYVTAGYEGAVIRAAVNTYEFREKKRGTLSALVAPLLQLHPAEVAASAPQRDGRRQRMEVGAGSGGSSVAGRSARCRAALLLSLDHGAASKAPLIVRAYRGGAPALEPMHTPASSVARLAEERNDTQDVGRRAVRRSAALSPRSSTAVKVLTYHDREYVILRPLLKEPSTNPKTRELASVPRSSVTALGYPIKPNTDTASDAAAERKKTKSRSSVSARPPHGADAVVCFYGLQCLAENGLTFNVSLPAMTPAQQEALLTHLLSAGRTAVSPTTTTASTRKKRCVPASGEAAAMSPSDMTSLTGLYATVKYSTFTEHGLPRFGSVKAIRGSKGWFM</sequence>
<protein>
    <submittedName>
        <fullName evidence="6">DNA ligase</fullName>
    </submittedName>
</protein>
<dbReference type="EMBL" id="JAECZO010000007">
    <property type="protein sequence ID" value="KAK7200677.1"/>
    <property type="molecule type" value="Genomic_DNA"/>
</dbReference>
<evidence type="ECO:0000256" key="3">
    <source>
        <dbReference type="ARBA" id="ARBA00022763"/>
    </source>
</evidence>
<keyword evidence="3" id="KW-0227">DNA damage</keyword>
<keyword evidence="1 6" id="KW-0436">Ligase</keyword>
<keyword evidence="2" id="KW-0235">DNA replication</keyword>
<dbReference type="GO" id="GO:0006281">
    <property type="term" value="P:DNA repair"/>
    <property type="evidence" value="ECO:0007669"/>
    <property type="project" value="UniProtKB-KW"/>
</dbReference>
<gene>
    <name evidence="6" type="ORF">NESM_000124600</name>
</gene>
<feature type="compositionally biased region" description="Low complexity" evidence="5">
    <location>
        <begin position="101"/>
        <end position="115"/>
    </location>
</feature>
<organism evidence="6 7">
    <name type="scientific">Novymonas esmeraldas</name>
    <dbReference type="NCBI Taxonomy" id="1808958"/>
    <lineage>
        <taxon>Eukaryota</taxon>
        <taxon>Discoba</taxon>
        <taxon>Euglenozoa</taxon>
        <taxon>Kinetoplastea</taxon>
        <taxon>Metakinetoplastina</taxon>
        <taxon>Trypanosomatida</taxon>
        <taxon>Trypanosomatidae</taxon>
        <taxon>Novymonas</taxon>
    </lineage>
</organism>
<evidence type="ECO:0000256" key="4">
    <source>
        <dbReference type="ARBA" id="ARBA00023204"/>
    </source>
</evidence>
<dbReference type="Proteomes" id="UP001430356">
    <property type="component" value="Unassembled WGS sequence"/>
</dbReference>
<dbReference type="InterPro" id="IPR050326">
    <property type="entry name" value="NAD_dep_DNA_ligaseB"/>
</dbReference>
<dbReference type="GO" id="GO:0016874">
    <property type="term" value="F:ligase activity"/>
    <property type="evidence" value="ECO:0007669"/>
    <property type="project" value="UniProtKB-KW"/>
</dbReference>
<dbReference type="PANTHER" id="PTHR47810:SF5">
    <property type="entry name" value="LIGASE, PUTATIVE-RELATED"/>
    <property type="match status" value="1"/>
</dbReference>
<feature type="region of interest" description="Disordered" evidence="5">
    <location>
        <begin position="561"/>
        <end position="594"/>
    </location>
</feature>
<dbReference type="SUPFAM" id="SSF56091">
    <property type="entry name" value="DNA ligase/mRNA capping enzyme, catalytic domain"/>
    <property type="match status" value="1"/>
</dbReference>
<dbReference type="AlphaFoldDB" id="A0AAW0F4J2"/>
<name>A0AAW0F4J2_9TRYP</name>
<dbReference type="GO" id="GO:0006260">
    <property type="term" value="P:DNA replication"/>
    <property type="evidence" value="ECO:0007669"/>
    <property type="project" value="UniProtKB-KW"/>
</dbReference>
<keyword evidence="7" id="KW-1185">Reference proteome</keyword>
<proteinExistence type="predicted"/>